<dbReference type="SUPFAM" id="SSF46785">
    <property type="entry name" value="Winged helix' DNA-binding domain"/>
    <property type="match status" value="1"/>
</dbReference>
<dbReference type="CDD" id="cd07377">
    <property type="entry name" value="WHTH_GntR"/>
    <property type="match status" value="1"/>
</dbReference>
<reference evidence="5" key="1">
    <citation type="submission" date="2019-08" db="EMBL/GenBank/DDBJ databases">
        <authorList>
            <person name="Kucharzyk K."/>
            <person name="Murdoch R.W."/>
            <person name="Higgins S."/>
            <person name="Loffler F."/>
        </authorList>
    </citation>
    <scope>NUCLEOTIDE SEQUENCE</scope>
</reference>
<proteinExistence type="predicted"/>
<dbReference type="EMBL" id="VSSQ01024873">
    <property type="protein sequence ID" value="MPM72652.1"/>
    <property type="molecule type" value="Genomic_DNA"/>
</dbReference>
<dbReference type="PANTHER" id="PTHR38445:SF10">
    <property type="entry name" value="GNTR-FAMILY TRANSCRIPTIONAL REGULATOR"/>
    <property type="match status" value="1"/>
</dbReference>
<dbReference type="PANTHER" id="PTHR38445">
    <property type="entry name" value="HTH-TYPE TRANSCRIPTIONAL REPRESSOR YTRA"/>
    <property type="match status" value="1"/>
</dbReference>
<keyword evidence="3" id="KW-0804">Transcription</keyword>
<dbReference type="Gene3D" id="3.40.50.2300">
    <property type="match status" value="1"/>
</dbReference>
<dbReference type="Gene3D" id="1.10.10.10">
    <property type="entry name" value="Winged helix-like DNA-binding domain superfamily/Winged helix DNA-binding domain"/>
    <property type="match status" value="1"/>
</dbReference>
<dbReference type="InterPro" id="IPR028082">
    <property type="entry name" value="Peripla_BP_I"/>
</dbReference>
<evidence type="ECO:0000256" key="3">
    <source>
        <dbReference type="ARBA" id="ARBA00023163"/>
    </source>
</evidence>
<evidence type="ECO:0000259" key="4">
    <source>
        <dbReference type="PROSITE" id="PS50949"/>
    </source>
</evidence>
<dbReference type="PROSITE" id="PS50949">
    <property type="entry name" value="HTH_GNTR"/>
    <property type="match status" value="1"/>
</dbReference>
<name>A0A645C4S9_9ZZZZ</name>
<comment type="caution">
    <text evidence="5">The sequence shown here is derived from an EMBL/GenBank/DDBJ whole genome shotgun (WGS) entry which is preliminary data.</text>
</comment>
<evidence type="ECO:0000313" key="5">
    <source>
        <dbReference type="EMBL" id="MPM72652.1"/>
    </source>
</evidence>
<protein>
    <recommendedName>
        <fullName evidence="4">HTH gntR-type domain-containing protein</fullName>
    </recommendedName>
</protein>
<gene>
    <name evidence="5" type="ORF">SDC9_119628</name>
</gene>
<organism evidence="5">
    <name type="scientific">bioreactor metagenome</name>
    <dbReference type="NCBI Taxonomy" id="1076179"/>
    <lineage>
        <taxon>unclassified sequences</taxon>
        <taxon>metagenomes</taxon>
        <taxon>ecological metagenomes</taxon>
    </lineage>
</organism>
<dbReference type="InterPro" id="IPR036388">
    <property type="entry name" value="WH-like_DNA-bd_sf"/>
</dbReference>
<dbReference type="InterPro" id="IPR000524">
    <property type="entry name" value="Tscrpt_reg_HTH_GntR"/>
</dbReference>
<keyword evidence="2" id="KW-0238">DNA-binding</keyword>
<dbReference type="GO" id="GO:0003677">
    <property type="term" value="F:DNA binding"/>
    <property type="evidence" value="ECO:0007669"/>
    <property type="project" value="UniProtKB-KW"/>
</dbReference>
<accession>A0A645C4S9</accession>
<evidence type="ECO:0000256" key="2">
    <source>
        <dbReference type="ARBA" id="ARBA00023125"/>
    </source>
</evidence>
<dbReference type="AlphaFoldDB" id="A0A645C4S9"/>
<keyword evidence="1" id="KW-0805">Transcription regulation</keyword>
<feature type="domain" description="HTH gntR-type" evidence="4">
    <location>
        <begin position="9"/>
        <end position="77"/>
    </location>
</feature>
<dbReference type="GO" id="GO:0003700">
    <property type="term" value="F:DNA-binding transcription factor activity"/>
    <property type="evidence" value="ECO:0007669"/>
    <property type="project" value="InterPro"/>
</dbReference>
<dbReference type="SMART" id="SM00345">
    <property type="entry name" value="HTH_GNTR"/>
    <property type="match status" value="1"/>
</dbReference>
<sequence>MELEFNNKNTKVKQLADYIQRAISMNELKPGDKLSSINTLSRQHNISRDTVFKAFNDLRARGLIESIHGKNYYVSYRVKNVLLILDEYTPFKDVLYNALVSKLPSNHKIDLWFHQYNENLFNNIVRESYGMYNKYLIMNYSNDVLAESLSKINPKKLLLLDFGSFNKEGLSYVCQDFDRAFYDALDQAKLDFKKYKKIVFLFDKRHKHPQSSKDYFIRFCTDNNFEFEIIESFTPQTPVVEGTLYIIIKQTDVVEVIKRSKADKLTVGRQFGIIGYNNNPFYEVIENGIAAISIDWEEMGNLAADFVITGNPITRYLPTKIIKRGSY</sequence>
<dbReference type="SUPFAM" id="SSF53822">
    <property type="entry name" value="Periplasmic binding protein-like I"/>
    <property type="match status" value="1"/>
</dbReference>
<dbReference type="InterPro" id="IPR036390">
    <property type="entry name" value="WH_DNA-bd_sf"/>
</dbReference>
<evidence type="ECO:0000256" key="1">
    <source>
        <dbReference type="ARBA" id="ARBA00023015"/>
    </source>
</evidence>
<dbReference type="Pfam" id="PF00392">
    <property type="entry name" value="GntR"/>
    <property type="match status" value="1"/>
</dbReference>